<reference evidence="2 3" key="1">
    <citation type="submission" date="2014-04" db="EMBL/GenBank/DDBJ databases">
        <title>A comprehensive comparison of genomes of Erythrobacter spp. strains.</title>
        <authorList>
            <person name="Zheng Q."/>
        </authorList>
    </citation>
    <scope>NUCLEOTIDE SEQUENCE [LARGE SCALE GENOMIC DNA]</scope>
    <source>
        <strain evidence="2 3">DSM 6997</strain>
    </source>
</reference>
<dbReference type="AlphaFoldDB" id="A0A074M2P8"/>
<gene>
    <name evidence="2" type="ORF">EH31_14895</name>
</gene>
<accession>A0A074M2P8</accession>
<dbReference type="eggNOG" id="COG5572">
    <property type="taxonomic scope" value="Bacteria"/>
</dbReference>
<protein>
    <submittedName>
        <fullName evidence="2">Signal peptide protein</fullName>
    </submittedName>
</protein>
<proteinExistence type="predicted"/>
<comment type="caution">
    <text evidence="2">The sequence shown here is derived from an EMBL/GenBank/DDBJ whole genome shotgun (WGS) entry which is preliminary data.</text>
</comment>
<dbReference type="Pfam" id="PF10048">
    <property type="entry name" value="DUF2282"/>
    <property type="match status" value="1"/>
</dbReference>
<organism evidence="2 3">
    <name type="scientific">Erythrobacter longus</name>
    <dbReference type="NCBI Taxonomy" id="1044"/>
    <lineage>
        <taxon>Bacteria</taxon>
        <taxon>Pseudomonadati</taxon>
        <taxon>Pseudomonadota</taxon>
        <taxon>Alphaproteobacteria</taxon>
        <taxon>Sphingomonadales</taxon>
        <taxon>Erythrobacteraceae</taxon>
        <taxon>Erythrobacter/Porphyrobacter group</taxon>
        <taxon>Erythrobacter</taxon>
    </lineage>
</organism>
<keyword evidence="3" id="KW-1185">Reference proteome</keyword>
<evidence type="ECO:0000313" key="2">
    <source>
        <dbReference type="EMBL" id="KEO88726.1"/>
    </source>
</evidence>
<keyword evidence="1" id="KW-0732">Signal</keyword>
<dbReference type="Proteomes" id="UP000027647">
    <property type="component" value="Unassembled WGS sequence"/>
</dbReference>
<evidence type="ECO:0000313" key="3">
    <source>
        <dbReference type="Proteomes" id="UP000027647"/>
    </source>
</evidence>
<name>A0A074M2P8_ERYLO</name>
<dbReference type="OrthoDB" id="9808309at2"/>
<sequence>MNTSRLNGSIALAAAAGLAAACSGAAEAPETAEAGASNTEEAALADAGAGEKEKCFGISLAGKNGCAAGPGTSCAGTSVIDYQGNAWTYVDKGTCETTERPDGTFGSLEETTNIG</sequence>
<feature type="chain" id="PRO_5001696692" evidence="1">
    <location>
        <begin position="29"/>
        <end position="115"/>
    </location>
</feature>
<dbReference type="InterPro" id="IPR018740">
    <property type="entry name" value="DUF2282_membr"/>
</dbReference>
<dbReference type="EMBL" id="JMIW01000007">
    <property type="protein sequence ID" value="KEO88726.1"/>
    <property type="molecule type" value="Genomic_DNA"/>
</dbReference>
<dbReference type="STRING" id="1044.EH31_14895"/>
<evidence type="ECO:0000256" key="1">
    <source>
        <dbReference type="SAM" id="SignalP"/>
    </source>
</evidence>
<dbReference type="PROSITE" id="PS51257">
    <property type="entry name" value="PROKAR_LIPOPROTEIN"/>
    <property type="match status" value="1"/>
</dbReference>
<dbReference type="RefSeq" id="WP_034961457.1">
    <property type="nucleotide sequence ID" value="NZ_JMIW01000007.1"/>
</dbReference>
<feature type="signal peptide" evidence="1">
    <location>
        <begin position="1"/>
        <end position="28"/>
    </location>
</feature>